<dbReference type="EMBL" id="LAJE02000375">
    <property type="protein sequence ID" value="OEO28462.1"/>
    <property type="molecule type" value="Genomic_DNA"/>
</dbReference>
<dbReference type="SUPFAM" id="SSF54001">
    <property type="entry name" value="Cysteine proteinases"/>
    <property type="match status" value="1"/>
</dbReference>
<dbReference type="PANTHER" id="PTHR11786">
    <property type="entry name" value="N-HYDROXYARYLAMINE O-ACETYLTRANSFERASE"/>
    <property type="match status" value="1"/>
</dbReference>
<evidence type="ECO:0000313" key="4">
    <source>
        <dbReference type="Proteomes" id="UP000095463"/>
    </source>
</evidence>
<dbReference type="AlphaFoldDB" id="A0A1E5XIN5"/>
<sequence>MSVASKANIDAWFERIGFAGSIAPSLETLSQLHQLHPAAIPYENLDPLMGAPVRLDLANLQQKLLFDRRGGYCFEHNLLFKAMLEELDFEVKMHGARVLWGLPEGEEPQLRHLVLTVEVAGITYLADVGFGGQTATAPLRLRADTPQATPLDTYRLLEADGTWQVEIEIAGEWHALYSFERTERGMDELARLNDEADSSPSFTQNLLVARVEKTRRVALFNRKLNIHTVGAPSEGRLLNSASELRELLTGTFGLQLPNDERLEPALQKIIEREPD</sequence>
<dbReference type="Gene3D" id="2.40.128.150">
    <property type="entry name" value="Cysteine proteinases"/>
    <property type="match status" value="1"/>
</dbReference>
<protein>
    <recommendedName>
        <fullName evidence="5">N-hydroxyarylamine O-acetyltransferase</fullName>
    </recommendedName>
</protein>
<name>A0A1E5XIN5_9HYPH</name>
<evidence type="ECO:0000256" key="2">
    <source>
        <dbReference type="RuleBase" id="RU003452"/>
    </source>
</evidence>
<comment type="caution">
    <text evidence="3">The sequence shown here is derived from an EMBL/GenBank/DDBJ whole genome shotgun (WGS) entry which is preliminary data.</text>
</comment>
<dbReference type="RefSeq" id="WP_069912231.1">
    <property type="nucleotide sequence ID" value="NZ_LAJE02000375.1"/>
</dbReference>
<accession>A0A1E5XIN5</accession>
<evidence type="ECO:0000313" key="3">
    <source>
        <dbReference type="EMBL" id="OEO28462.1"/>
    </source>
</evidence>
<evidence type="ECO:0000256" key="1">
    <source>
        <dbReference type="ARBA" id="ARBA00006547"/>
    </source>
</evidence>
<gene>
    <name evidence="3" type="ORF">VW23_004700</name>
</gene>
<proteinExistence type="inferred from homology"/>
<keyword evidence="4" id="KW-1185">Reference proteome</keyword>
<dbReference type="PANTHER" id="PTHR11786:SF0">
    <property type="entry name" value="ARYLAMINE N-ACETYLTRANSFERASE 4-RELATED"/>
    <property type="match status" value="1"/>
</dbReference>
<comment type="similarity">
    <text evidence="1 2">Belongs to the arylamine N-acetyltransferase family.</text>
</comment>
<dbReference type="GO" id="GO:0016407">
    <property type="term" value="F:acetyltransferase activity"/>
    <property type="evidence" value="ECO:0007669"/>
    <property type="project" value="InterPro"/>
</dbReference>
<dbReference type="Pfam" id="PF00797">
    <property type="entry name" value="Acetyltransf_2"/>
    <property type="match status" value="1"/>
</dbReference>
<dbReference type="Proteomes" id="UP000095463">
    <property type="component" value="Unassembled WGS sequence"/>
</dbReference>
<reference evidence="3 4" key="1">
    <citation type="journal article" date="2015" name="Genome Announc.">
        <title>Genome Assemblies of Three Soil-Associated Devosia species: D. insulae, D. limi, and D. soli.</title>
        <authorList>
            <person name="Hassan Y.I."/>
            <person name="Lepp D."/>
            <person name="Zhou T."/>
        </authorList>
    </citation>
    <scope>NUCLEOTIDE SEQUENCE [LARGE SCALE GENOMIC DNA]</scope>
    <source>
        <strain evidence="3 4">DS-56</strain>
    </source>
</reference>
<dbReference type="PRINTS" id="PR01543">
    <property type="entry name" value="ANATRNSFRASE"/>
</dbReference>
<organism evidence="3 4">
    <name type="scientific">Devosia insulae DS-56</name>
    <dbReference type="NCBI Taxonomy" id="1116389"/>
    <lineage>
        <taxon>Bacteria</taxon>
        <taxon>Pseudomonadati</taxon>
        <taxon>Pseudomonadota</taxon>
        <taxon>Alphaproteobacteria</taxon>
        <taxon>Hyphomicrobiales</taxon>
        <taxon>Devosiaceae</taxon>
        <taxon>Devosia</taxon>
    </lineage>
</organism>
<dbReference type="InterPro" id="IPR038765">
    <property type="entry name" value="Papain-like_cys_pep_sf"/>
</dbReference>
<evidence type="ECO:0008006" key="5">
    <source>
        <dbReference type="Google" id="ProtNLM"/>
    </source>
</evidence>
<dbReference type="InterPro" id="IPR001447">
    <property type="entry name" value="Arylamine_N-AcTrfase"/>
</dbReference>
<dbReference type="Gene3D" id="3.30.2140.10">
    <property type="entry name" value="Arylamine N-acetyltransferase"/>
    <property type="match status" value="1"/>
</dbReference>